<dbReference type="InterPro" id="IPR007219">
    <property type="entry name" value="XnlR_reg_dom"/>
</dbReference>
<dbReference type="SMART" id="SM00066">
    <property type="entry name" value="GAL4"/>
    <property type="match status" value="1"/>
</dbReference>
<keyword evidence="4" id="KW-0804">Transcription</keyword>
<dbReference type="SMART" id="SM00906">
    <property type="entry name" value="Fungal_trans"/>
    <property type="match status" value="1"/>
</dbReference>
<keyword evidence="7" id="KW-0812">Transmembrane</keyword>
<evidence type="ECO:0000313" key="9">
    <source>
        <dbReference type="EMBL" id="KAE8149381.1"/>
    </source>
</evidence>
<dbReference type="GO" id="GO:0009893">
    <property type="term" value="P:positive regulation of metabolic process"/>
    <property type="evidence" value="ECO:0007669"/>
    <property type="project" value="UniProtKB-ARBA"/>
</dbReference>
<keyword evidence="1" id="KW-0479">Metal-binding</keyword>
<evidence type="ECO:0000256" key="2">
    <source>
        <dbReference type="ARBA" id="ARBA00023015"/>
    </source>
</evidence>
<keyword evidence="7" id="KW-0472">Membrane</keyword>
<gene>
    <name evidence="9" type="ORF">BDV25DRAFT_3516</name>
</gene>
<feature type="compositionally biased region" description="Polar residues" evidence="6">
    <location>
        <begin position="159"/>
        <end position="177"/>
    </location>
</feature>
<feature type="region of interest" description="Disordered" evidence="6">
    <location>
        <begin position="1"/>
        <end position="35"/>
    </location>
</feature>
<dbReference type="Pfam" id="PF04082">
    <property type="entry name" value="Fungal_trans"/>
    <property type="match status" value="1"/>
</dbReference>
<evidence type="ECO:0000256" key="3">
    <source>
        <dbReference type="ARBA" id="ARBA00023125"/>
    </source>
</evidence>
<dbReference type="SUPFAM" id="SSF57701">
    <property type="entry name" value="Zn2/Cys6 DNA-binding domain"/>
    <property type="match status" value="1"/>
</dbReference>
<evidence type="ECO:0000256" key="5">
    <source>
        <dbReference type="ARBA" id="ARBA00023242"/>
    </source>
</evidence>
<dbReference type="OrthoDB" id="2123952at2759"/>
<dbReference type="AlphaFoldDB" id="A0A5N6TTI2"/>
<dbReference type="EMBL" id="ML742125">
    <property type="protein sequence ID" value="KAE8149381.1"/>
    <property type="molecule type" value="Genomic_DNA"/>
</dbReference>
<dbReference type="GO" id="GO:0000981">
    <property type="term" value="F:DNA-binding transcription factor activity, RNA polymerase II-specific"/>
    <property type="evidence" value="ECO:0007669"/>
    <property type="project" value="InterPro"/>
</dbReference>
<feature type="compositionally biased region" description="Basic and acidic residues" evidence="6">
    <location>
        <begin position="686"/>
        <end position="699"/>
    </location>
</feature>
<keyword evidence="5" id="KW-0539">Nucleus</keyword>
<dbReference type="CDD" id="cd12148">
    <property type="entry name" value="fungal_TF_MHR"/>
    <property type="match status" value="1"/>
</dbReference>
<dbReference type="InterPro" id="IPR036864">
    <property type="entry name" value="Zn2-C6_fun-type_DNA-bd_sf"/>
</dbReference>
<reference evidence="9 10" key="1">
    <citation type="submission" date="2019-04" db="EMBL/GenBank/DDBJ databases">
        <title>Friends and foes A comparative genomics study of 23 Aspergillus species from section Flavi.</title>
        <authorList>
            <consortium name="DOE Joint Genome Institute"/>
            <person name="Kjaerbolling I."/>
            <person name="Vesth T."/>
            <person name="Frisvad J.C."/>
            <person name="Nybo J.L."/>
            <person name="Theobald S."/>
            <person name="Kildgaard S."/>
            <person name="Isbrandt T."/>
            <person name="Kuo A."/>
            <person name="Sato A."/>
            <person name="Lyhne E.K."/>
            <person name="Kogle M.E."/>
            <person name="Wiebenga A."/>
            <person name="Kun R.S."/>
            <person name="Lubbers R.J."/>
            <person name="Makela M.R."/>
            <person name="Barry K."/>
            <person name="Chovatia M."/>
            <person name="Clum A."/>
            <person name="Daum C."/>
            <person name="Haridas S."/>
            <person name="He G."/>
            <person name="LaButti K."/>
            <person name="Lipzen A."/>
            <person name="Mondo S."/>
            <person name="Riley R."/>
            <person name="Salamov A."/>
            <person name="Simmons B.A."/>
            <person name="Magnuson J.K."/>
            <person name="Henrissat B."/>
            <person name="Mortensen U.H."/>
            <person name="Larsen T.O."/>
            <person name="Devries R.P."/>
            <person name="Grigoriev I.V."/>
            <person name="Machida M."/>
            <person name="Baker S.E."/>
            <person name="Andersen M.R."/>
        </authorList>
    </citation>
    <scope>NUCLEOTIDE SEQUENCE [LARGE SCALE GENOMIC DNA]</scope>
    <source>
        <strain evidence="9 10">IBT 18842</strain>
    </source>
</reference>
<feature type="region of interest" description="Disordered" evidence="6">
    <location>
        <begin position="686"/>
        <end position="788"/>
    </location>
</feature>
<sequence>MQGIARDPEAAPPSGSLHSSHGVRKITRTYGGHDSNRRRNPLACEMCYKRKIKCEIEESSSTCLQCMRRNITCKFTTRREKRENLKRIHYVKDLEERLRKTESLLRAAGLLDEDQHANESSDDGLVEDESDLEDEHPETMSRELIDNRGDSYHTETARDSSNPSDAHSDTSSNPIQRSQLAPWNVHLQPSLFKWDTREDYRYFGRSCFMSILSPDGIEWIKSKTGETKFLSLLLEDIGSDSPWDNWRPDVFHDMFSSKVFKPLPPRAEVFSLLNDYFRTVNRLFPLFHEPTFMRLVEWQYTQQTCDDAARWASINIIISLAYEYRFSNSQKSEKDREKAWLYYKNAISVFAELTLRRTDVLSVQALLGIAIFLRGNSGTQSASPIITAAIRSCHRMGFHRDLPRPHLSRVEEEQTKRVFWIAYVLDQSACIRTGSSPAQHSDDFDVGFPEMDVENEFLMHNNTSFFRQLCELTVIKSRIFNSLYSTKALQNVTPKKIYSIIRGYREELEEWLRASPFNQEVKPRGSEEDFLIGFARAGLQFSYYNTQMMIHRLPLAIHFAYLHCSTTDIKWDVDFETVQNESTAASIICLDAARDTLKLVNNLPWGDIAWIWSLLYYIFLAVMLLFTYIIRDCKSPNAKGDLQHLSMAATFFATLVPCDGPCNYARFMSRMCASFEKVARAVIERDQKAIKPNDKRRQSETSATSHKKKRRASSPDTHSTPTVDIPQLEGLPPINSSGYVVPESPSDTPEDASMPDQPAANDVLQGDLPTDQPYENPSGPPQQSYPYPVENTFPLSINDCIPQPNLWQIPLTAEWEFGGQLLGLFGPQYFPGNAEAMPMMAGVAPPSAPMNMGNGYENLNMPENGEGYPTWTAMGFMNPF</sequence>
<dbReference type="Gene3D" id="4.10.240.10">
    <property type="entry name" value="Zn(2)-C6 fungal-type DNA-binding domain"/>
    <property type="match status" value="1"/>
</dbReference>
<proteinExistence type="predicted"/>
<dbReference type="InterPro" id="IPR050987">
    <property type="entry name" value="AtrR-like"/>
</dbReference>
<keyword evidence="3" id="KW-0238">DNA-binding</keyword>
<evidence type="ECO:0000256" key="7">
    <source>
        <dbReference type="SAM" id="Phobius"/>
    </source>
</evidence>
<feature type="domain" description="Zn(2)-C6 fungal-type" evidence="8">
    <location>
        <begin position="43"/>
        <end position="75"/>
    </location>
</feature>
<dbReference type="GO" id="GO:0008270">
    <property type="term" value="F:zinc ion binding"/>
    <property type="evidence" value="ECO:0007669"/>
    <property type="project" value="InterPro"/>
</dbReference>
<feature type="region of interest" description="Disordered" evidence="6">
    <location>
        <begin position="110"/>
        <end position="177"/>
    </location>
</feature>
<dbReference type="GO" id="GO:0003677">
    <property type="term" value="F:DNA binding"/>
    <property type="evidence" value="ECO:0007669"/>
    <property type="project" value="UniProtKB-KW"/>
</dbReference>
<evidence type="ECO:0000313" key="10">
    <source>
        <dbReference type="Proteomes" id="UP000325780"/>
    </source>
</evidence>
<evidence type="ECO:0000256" key="4">
    <source>
        <dbReference type="ARBA" id="ARBA00023163"/>
    </source>
</evidence>
<evidence type="ECO:0000259" key="8">
    <source>
        <dbReference type="PROSITE" id="PS50048"/>
    </source>
</evidence>
<feature type="compositionally biased region" description="Acidic residues" evidence="6">
    <location>
        <begin position="120"/>
        <end position="136"/>
    </location>
</feature>
<keyword evidence="7" id="KW-1133">Transmembrane helix</keyword>
<dbReference type="PROSITE" id="PS50048">
    <property type="entry name" value="ZN2_CY6_FUNGAL_2"/>
    <property type="match status" value="1"/>
</dbReference>
<dbReference type="CDD" id="cd00067">
    <property type="entry name" value="GAL4"/>
    <property type="match status" value="1"/>
</dbReference>
<dbReference type="GO" id="GO:0006351">
    <property type="term" value="P:DNA-templated transcription"/>
    <property type="evidence" value="ECO:0007669"/>
    <property type="project" value="InterPro"/>
</dbReference>
<evidence type="ECO:0000256" key="6">
    <source>
        <dbReference type="SAM" id="MobiDB-lite"/>
    </source>
</evidence>
<dbReference type="PANTHER" id="PTHR46910">
    <property type="entry name" value="TRANSCRIPTION FACTOR PDR1"/>
    <property type="match status" value="1"/>
</dbReference>
<feature type="transmembrane region" description="Helical" evidence="7">
    <location>
        <begin position="609"/>
        <end position="630"/>
    </location>
</feature>
<accession>A0A5N6TTI2</accession>
<dbReference type="PANTHER" id="PTHR46910:SF2">
    <property type="entry name" value="ZN(II)2CYS6 TRANSCRIPTION FACTOR (EUROFUNG)"/>
    <property type="match status" value="1"/>
</dbReference>
<protein>
    <submittedName>
        <fullName evidence="9">Fungal-specific transcription factor domain-containing protein</fullName>
    </submittedName>
</protein>
<feature type="compositionally biased region" description="Basic and acidic residues" evidence="6">
    <location>
        <begin position="137"/>
        <end position="158"/>
    </location>
</feature>
<organism evidence="9 10">
    <name type="scientific">Aspergillus avenaceus</name>
    <dbReference type="NCBI Taxonomy" id="36643"/>
    <lineage>
        <taxon>Eukaryota</taxon>
        <taxon>Fungi</taxon>
        <taxon>Dikarya</taxon>
        <taxon>Ascomycota</taxon>
        <taxon>Pezizomycotina</taxon>
        <taxon>Eurotiomycetes</taxon>
        <taxon>Eurotiomycetidae</taxon>
        <taxon>Eurotiales</taxon>
        <taxon>Aspergillaceae</taxon>
        <taxon>Aspergillus</taxon>
        <taxon>Aspergillus subgen. Circumdati</taxon>
    </lineage>
</organism>
<dbReference type="InterPro" id="IPR001138">
    <property type="entry name" value="Zn2Cys6_DnaBD"/>
</dbReference>
<dbReference type="Proteomes" id="UP000325780">
    <property type="component" value="Unassembled WGS sequence"/>
</dbReference>
<name>A0A5N6TTI2_ASPAV</name>
<keyword evidence="2" id="KW-0805">Transcription regulation</keyword>
<keyword evidence="10" id="KW-1185">Reference proteome</keyword>
<evidence type="ECO:0000256" key="1">
    <source>
        <dbReference type="ARBA" id="ARBA00022723"/>
    </source>
</evidence>